<name>A0AAV0WCG3_9HEMI</name>
<reference evidence="1 2" key="1">
    <citation type="submission" date="2023-01" db="EMBL/GenBank/DDBJ databases">
        <authorList>
            <person name="Whitehead M."/>
        </authorList>
    </citation>
    <scope>NUCLEOTIDE SEQUENCE [LARGE SCALE GENOMIC DNA]</scope>
</reference>
<keyword evidence="2" id="KW-1185">Reference proteome</keyword>
<proteinExistence type="predicted"/>
<comment type="caution">
    <text evidence="1">The sequence shown here is derived from an EMBL/GenBank/DDBJ whole genome shotgun (WGS) entry which is preliminary data.</text>
</comment>
<dbReference type="Proteomes" id="UP001160148">
    <property type="component" value="Unassembled WGS sequence"/>
</dbReference>
<organism evidence="1 2">
    <name type="scientific">Macrosiphum euphorbiae</name>
    <name type="common">potato aphid</name>
    <dbReference type="NCBI Taxonomy" id="13131"/>
    <lineage>
        <taxon>Eukaryota</taxon>
        <taxon>Metazoa</taxon>
        <taxon>Ecdysozoa</taxon>
        <taxon>Arthropoda</taxon>
        <taxon>Hexapoda</taxon>
        <taxon>Insecta</taxon>
        <taxon>Pterygota</taxon>
        <taxon>Neoptera</taxon>
        <taxon>Paraneoptera</taxon>
        <taxon>Hemiptera</taxon>
        <taxon>Sternorrhyncha</taxon>
        <taxon>Aphidomorpha</taxon>
        <taxon>Aphidoidea</taxon>
        <taxon>Aphididae</taxon>
        <taxon>Macrosiphini</taxon>
        <taxon>Macrosiphum</taxon>
    </lineage>
</organism>
<evidence type="ECO:0000313" key="1">
    <source>
        <dbReference type="EMBL" id="CAI6353478.1"/>
    </source>
</evidence>
<dbReference type="EMBL" id="CARXXK010000002">
    <property type="protein sequence ID" value="CAI6353478.1"/>
    <property type="molecule type" value="Genomic_DNA"/>
</dbReference>
<accession>A0AAV0WCG3</accession>
<sequence length="91" mass="10373">MSTEDFENLICLIGPAVHKQNTIWRTAISVTERLALTLRFLATEDSYHSTMYQFKISTQAISLIVPEVCEAIVNALSEYIKVSTYINKLFK</sequence>
<evidence type="ECO:0000313" key="2">
    <source>
        <dbReference type="Proteomes" id="UP001160148"/>
    </source>
</evidence>
<protein>
    <submittedName>
        <fullName evidence="1">Uncharacterized protein</fullName>
    </submittedName>
</protein>
<gene>
    <name evidence="1" type="ORF">MEUPH1_LOCUS9598</name>
</gene>
<dbReference type="AlphaFoldDB" id="A0AAV0WCG3"/>